<gene>
    <name evidence="2" type="ORF">EDB81DRAFT_798983</name>
</gene>
<dbReference type="Proteomes" id="UP000738349">
    <property type="component" value="Unassembled WGS sequence"/>
</dbReference>
<organism evidence="2 3">
    <name type="scientific">Dactylonectria macrodidyma</name>
    <dbReference type="NCBI Taxonomy" id="307937"/>
    <lineage>
        <taxon>Eukaryota</taxon>
        <taxon>Fungi</taxon>
        <taxon>Dikarya</taxon>
        <taxon>Ascomycota</taxon>
        <taxon>Pezizomycotina</taxon>
        <taxon>Sordariomycetes</taxon>
        <taxon>Hypocreomycetidae</taxon>
        <taxon>Hypocreales</taxon>
        <taxon>Nectriaceae</taxon>
        <taxon>Dactylonectria</taxon>
    </lineage>
</organism>
<keyword evidence="3" id="KW-1185">Reference proteome</keyword>
<protein>
    <submittedName>
        <fullName evidence="2">Uncharacterized protein</fullName>
    </submittedName>
</protein>
<dbReference type="AlphaFoldDB" id="A0A9P9J3M1"/>
<dbReference type="EMBL" id="JAGMUV010000011">
    <property type="protein sequence ID" value="KAH7140840.1"/>
    <property type="molecule type" value="Genomic_DNA"/>
</dbReference>
<reference evidence="2" key="1">
    <citation type="journal article" date="2021" name="Nat. Commun.">
        <title>Genetic determinants of endophytism in the Arabidopsis root mycobiome.</title>
        <authorList>
            <person name="Mesny F."/>
            <person name="Miyauchi S."/>
            <person name="Thiergart T."/>
            <person name="Pickel B."/>
            <person name="Atanasova L."/>
            <person name="Karlsson M."/>
            <person name="Huettel B."/>
            <person name="Barry K.W."/>
            <person name="Haridas S."/>
            <person name="Chen C."/>
            <person name="Bauer D."/>
            <person name="Andreopoulos W."/>
            <person name="Pangilinan J."/>
            <person name="LaButti K."/>
            <person name="Riley R."/>
            <person name="Lipzen A."/>
            <person name="Clum A."/>
            <person name="Drula E."/>
            <person name="Henrissat B."/>
            <person name="Kohler A."/>
            <person name="Grigoriev I.V."/>
            <person name="Martin F.M."/>
            <person name="Hacquard S."/>
        </authorList>
    </citation>
    <scope>NUCLEOTIDE SEQUENCE</scope>
    <source>
        <strain evidence="2">MPI-CAGE-AT-0147</strain>
    </source>
</reference>
<accession>A0A9P9J3M1</accession>
<evidence type="ECO:0000313" key="3">
    <source>
        <dbReference type="Proteomes" id="UP000738349"/>
    </source>
</evidence>
<evidence type="ECO:0000256" key="1">
    <source>
        <dbReference type="SAM" id="MobiDB-lite"/>
    </source>
</evidence>
<comment type="caution">
    <text evidence="2">The sequence shown here is derived from an EMBL/GenBank/DDBJ whole genome shotgun (WGS) entry which is preliminary data.</text>
</comment>
<name>A0A9P9J3M1_9HYPO</name>
<proteinExistence type="predicted"/>
<evidence type="ECO:0000313" key="2">
    <source>
        <dbReference type="EMBL" id="KAH7140840.1"/>
    </source>
</evidence>
<sequence length="160" mass="16955">MDLRGQPSLQRTPRSGCPPPPLVSPPKASRGPSCSSAAGAVVGLAWAPCTPKKTRSIFLFDRSGPRFLVRDAEKTTDVPQAVPAKPMAICGPLGHRKSTHTRRERGETRGDEIGLASRGDAEATFACCHSGFVSPCPACGLVRNLCRLFSEISFPGVICP</sequence>
<feature type="region of interest" description="Disordered" evidence="1">
    <location>
        <begin position="1"/>
        <end position="34"/>
    </location>
</feature>